<dbReference type="Proteomes" id="UP000276128">
    <property type="component" value="Unassembled WGS sequence"/>
</dbReference>
<dbReference type="RefSeq" id="WP_126141276.1">
    <property type="nucleotide sequence ID" value="NZ_RXHU01000027.1"/>
</dbReference>
<proteinExistence type="predicted"/>
<keyword evidence="2" id="KW-1185">Reference proteome</keyword>
<dbReference type="EMBL" id="RXHU01000027">
    <property type="protein sequence ID" value="RTE09781.1"/>
    <property type="molecule type" value="Genomic_DNA"/>
</dbReference>
<evidence type="ECO:0000313" key="2">
    <source>
        <dbReference type="Proteomes" id="UP000276128"/>
    </source>
</evidence>
<name>A0A430JFH9_9BACL</name>
<evidence type="ECO:0000313" key="1">
    <source>
        <dbReference type="EMBL" id="RTE09781.1"/>
    </source>
</evidence>
<accession>A0A430JFH9</accession>
<gene>
    <name evidence="1" type="ORF">EJQ19_11100</name>
</gene>
<sequence length="169" mass="19836">MGTRLRSEQLVKARFPHLRYIRIHTSSKHKATIYAWTDELELSKHDHLRLEKYANAYLYPYTTFLVKAYGELRADQVPLLPELPDVVTQAALKKSLNQIQILEAINSLYPYGQLTFKRYDEAESIIYFTYQGLYPLDDAEKMTMHAYLTELIPLGCYGHVVYEHFLSER</sequence>
<reference evidence="1 2" key="1">
    <citation type="submission" date="2018-12" db="EMBL/GenBank/DDBJ databases">
        <title>Bacillus ochoae sp. nov., Paenibacillus whitsoniae sp. nov., Paenibacillus spiritus sp. nov. Isolated from the Mars Exploration Rover during spacecraft assembly.</title>
        <authorList>
            <person name="Seuylemezian A."/>
            <person name="Vaishampayan P."/>
        </authorList>
    </citation>
    <scope>NUCLEOTIDE SEQUENCE [LARGE SCALE GENOMIC DNA]</scope>
    <source>
        <strain evidence="1 2">MER 54</strain>
    </source>
</reference>
<dbReference type="OrthoDB" id="2665639at2"/>
<dbReference type="AlphaFoldDB" id="A0A430JFH9"/>
<organism evidence="1 2">
    <name type="scientific">Paenibacillus whitsoniae</name>
    <dbReference type="NCBI Taxonomy" id="2496558"/>
    <lineage>
        <taxon>Bacteria</taxon>
        <taxon>Bacillati</taxon>
        <taxon>Bacillota</taxon>
        <taxon>Bacilli</taxon>
        <taxon>Bacillales</taxon>
        <taxon>Paenibacillaceae</taxon>
        <taxon>Paenibacillus</taxon>
    </lineage>
</organism>
<comment type="caution">
    <text evidence="1">The sequence shown here is derived from an EMBL/GenBank/DDBJ whole genome shotgun (WGS) entry which is preliminary data.</text>
</comment>
<protein>
    <submittedName>
        <fullName evidence="1">Uncharacterized protein</fullName>
    </submittedName>
</protein>